<dbReference type="Proteomes" id="UP001152308">
    <property type="component" value="Unassembled WGS sequence"/>
</dbReference>
<dbReference type="HAMAP" id="MF_00108">
    <property type="entry name" value="IspD"/>
    <property type="match status" value="1"/>
</dbReference>
<evidence type="ECO:0000256" key="1">
    <source>
        <dbReference type="ARBA" id="ARBA00022679"/>
    </source>
</evidence>
<dbReference type="NCBIfam" id="TIGR00453">
    <property type="entry name" value="ispD"/>
    <property type="match status" value="1"/>
</dbReference>
<dbReference type="InterPro" id="IPR029044">
    <property type="entry name" value="Nucleotide-diphossugar_trans"/>
</dbReference>
<protein>
    <recommendedName>
        <fullName evidence="3">2-C-methyl-D-erythritol 4-phosphate cytidylyltransferase</fullName>
        <ecNumber evidence="3">2.7.7.60</ecNumber>
    </recommendedName>
    <alternativeName>
        <fullName evidence="3">4-diphosphocytidyl-2C-methyl-D-erythritol synthase</fullName>
    </alternativeName>
    <alternativeName>
        <fullName evidence="3">MEP cytidylyltransferase</fullName>
        <shortName evidence="3">MCT</shortName>
    </alternativeName>
</protein>
<comment type="pathway">
    <text evidence="3">Isoprenoid biosynthesis; isopentenyl diphosphate biosynthesis via DXP pathway; isopentenyl diphosphate from 1-deoxy-D-xylulose 5-phosphate: step 2/6.</text>
</comment>
<proteinExistence type="inferred from homology"/>
<reference evidence="4" key="2">
    <citation type="submission" date="2022-01" db="EMBL/GenBank/DDBJ databases">
        <authorList>
            <person name="Sanchez-Suarez J."/>
            <person name="Villamil L."/>
            <person name="Diaz L.E."/>
        </authorList>
    </citation>
    <scope>NUCLEOTIDE SEQUENCE</scope>
    <source>
        <strain evidence="4">EUFUS-Z928</strain>
    </source>
</reference>
<evidence type="ECO:0000313" key="4">
    <source>
        <dbReference type="EMBL" id="MDF6099594.1"/>
    </source>
</evidence>
<evidence type="ECO:0000313" key="7">
    <source>
        <dbReference type="Proteomes" id="UP001213504"/>
    </source>
</evidence>
<dbReference type="SUPFAM" id="SSF53448">
    <property type="entry name" value="Nucleotide-diphospho-sugar transferases"/>
    <property type="match status" value="1"/>
</dbReference>
<dbReference type="Pfam" id="PF01128">
    <property type="entry name" value="IspD"/>
    <property type="match status" value="1"/>
</dbReference>
<dbReference type="PANTHER" id="PTHR32125">
    <property type="entry name" value="2-C-METHYL-D-ERYTHRITOL 4-PHOSPHATE CYTIDYLYLTRANSFERASE, CHLOROPLASTIC"/>
    <property type="match status" value="1"/>
</dbReference>
<feature type="site" description="Transition state stabilizer" evidence="3">
    <location>
        <position position="24"/>
    </location>
</feature>
<comment type="catalytic activity">
    <reaction evidence="3">
        <text>2-C-methyl-D-erythritol 4-phosphate + CTP + H(+) = 4-CDP-2-C-methyl-D-erythritol + diphosphate</text>
        <dbReference type="Rhea" id="RHEA:13429"/>
        <dbReference type="ChEBI" id="CHEBI:15378"/>
        <dbReference type="ChEBI" id="CHEBI:33019"/>
        <dbReference type="ChEBI" id="CHEBI:37563"/>
        <dbReference type="ChEBI" id="CHEBI:57823"/>
        <dbReference type="ChEBI" id="CHEBI:58262"/>
        <dbReference type="EC" id="2.7.7.60"/>
    </reaction>
</comment>
<dbReference type="GO" id="GO:0050518">
    <property type="term" value="F:2-C-methyl-D-erythritol 4-phosphate cytidylyltransferase activity"/>
    <property type="evidence" value="ECO:0007669"/>
    <property type="project" value="UniProtKB-UniRule"/>
</dbReference>
<feature type="site" description="Positions MEP for the nucleophilic attack" evidence="3">
    <location>
        <position position="213"/>
    </location>
</feature>
<evidence type="ECO:0000256" key="2">
    <source>
        <dbReference type="ARBA" id="ARBA00022695"/>
    </source>
</evidence>
<evidence type="ECO:0000313" key="6">
    <source>
        <dbReference type="Proteomes" id="UP001152308"/>
    </source>
</evidence>
<sequence>MTPTPELSGAEVCVIIPAAGSGTRLGEPVPKAFVDVGGRTILERCVDNIPASLGATVVVVVPADLVERASALLTGVRVVAGGAHRSDSVRAGIAAAGHAGILLVHDAARPLTPARVFTDVVAAIRAGHQAVVPAVPVVDTLKQVEPGPAGLERVTRTVDREELRAVQTPQGFTRDALLRAHADDAGIATDDAGLVETCGIDVHLVPGDPLAMKITTPWDLRIVRDMVGGR</sequence>
<feature type="site" description="Positions MEP for the nucleophilic attack" evidence="3">
    <location>
        <position position="160"/>
    </location>
</feature>
<dbReference type="EMBL" id="JAKJLQ010000001">
    <property type="protein sequence ID" value="MDF6099594.1"/>
    <property type="molecule type" value="Genomic_DNA"/>
</dbReference>
<comment type="similarity">
    <text evidence="3">Belongs to the IspD/TarI cytidylyltransferase family. IspD subfamily.</text>
</comment>
<accession>A0AAX3T954</accession>
<dbReference type="GO" id="GO:0019288">
    <property type="term" value="P:isopentenyl diphosphate biosynthetic process, methylerythritol 4-phosphate pathway"/>
    <property type="evidence" value="ECO:0007669"/>
    <property type="project" value="UniProtKB-UniRule"/>
</dbReference>
<dbReference type="EC" id="2.7.7.60" evidence="3"/>
<dbReference type="RefSeq" id="WP_055475226.1">
    <property type="nucleotide sequence ID" value="NZ_CP121270.1"/>
</dbReference>
<dbReference type="EMBL" id="CP121270">
    <property type="protein sequence ID" value="WFP25742.1"/>
    <property type="molecule type" value="Genomic_DNA"/>
</dbReference>
<evidence type="ECO:0000313" key="5">
    <source>
        <dbReference type="EMBL" id="WFP25742.1"/>
    </source>
</evidence>
<dbReference type="InterPro" id="IPR001228">
    <property type="entry name" value="IspD"/>
</dbReference>
<dbReference type="Gene3D" id="3.90.550.10">
    <property type="entry name" value="Spore Coat Polysaccharide Biosynthesis Protein SpsA, Chain A"/>
    <property type="match status" value="1"/>
</dbReference>
<gene>
    <name evidence="3 5" type="primary">ispD</name>
    <name evidence="4" type="ORF">L2299_00845</name>
    <name evidence="5" type="ORF">P9A14_04280</name>
</gene>
<keyword evidence="2 3" id="KW-0548">Nucleotidyltransferase</keyword>
<reference evidence="4" key="1">
    <citation type="journal article" date="2022" name="Data Brief">
        <title>Draft genome sequence data of Gordonia hongkongensis strain EUFUS-Z928 isolated from the octocoral Eunicea fusca.</title>
        <authorList>
            <person name="Sanchez-Suarez J."/>
            <person name="Diaz L."/>
            <person name="Melo-Bolivar J."/>
            <person name="Villamil L."/>
        </authorList>
    </citation>
    <scope>NUCLEOTIDE SEQUENCE</scope>
    <source>
        <strain evidence="4">EUFUS-Z928</strain>
    </source>
</reference>
<name>A0AAX3T954_9ACTN</name>
<dbReference type="InterPro" id="IPR034683">
    <property type="entry name" value="IspD/TarI"/>
</dbReference>
<organism evidence="5 7">
    <name type="scientific">Gordonia hongkongensis</name>
    <dbReference type="NCBI Taxonomy" id="1701090"/>
    <lineage>
        <taxon>Bacteria</taxon>
        <taxon>Bacillati</taxon>
        <taxon>Actinomycetota</taxon>
        <taxon>Actinomycetes</taxon>
        <taxon>Mycobacteriales</taxon>
        <taxon>Gordoniaceae</taxon>
        <taxon>Gordonia</taxon>
    </lineage>
</organism>
<feature type="site" description="Transition state stabilizer" evidence="3">
    <location>
        <position position="31"/>
    </location>
</feature>
<dbReference type="Proteomes" id="UP001213504">
    <property type="component" value="Chromosome"/>
</dbReference>
<keyword evidence="6" id="KW-1185">Reference proteome</keyword>
<dbReference type="AlphaFoldDB" id="A0AAX3T954"/>
<keyword evidence="3" id="KW-0414">Isoprene biosynthesis</keyword>
<evidence type="ECO:0000256" key="3">
    <source>
        <dbReference type="HAMAP-Rule" id="MF_00108"/>
    </source>
</evidence>
<dbReference type="FunFam" id="3.90.550.10:FF:000003">
    <property type="entry name" value="2-C-methyl-D-erythritol 4-phosphate cytidylyltransferase"/>
    <property type="match status" value="1"/>
</dbReference>
<comment type="function">
    <text evidence="3">Catalyzes the formation of 4-diphosphocytidyl-2-C-methyl-D-erythritol from CTP and 2-C-methyl-D-erythritol 4-phosphate (MEP).</text>
</comment>
<keyword evidence="1 3" id="KW-0808">Transferase</keyword>
<reference evidence="5" key="3">
    <citation type="submission" date="2023-04" db="EMBL/GenBank/DDBJ databases">
        <title>Complete genome sequence of a phthalic acid esters degrading bacterial strain.</title>
        <authorList>
            <person name="Weng L."/>
            <person name="Jia Y."/>
            <person name="Ren L."/>
        </authorList>
    </citation>
    <scope>NUCLEOTIDE SEQUENCE</scope>
    <source>
        <strain evidence="5">RL-LY01</strain>
    </source>
</reference>
<dbReference type="CDD" id="cd02516">
    <property type="entry name" value="CDP-ME_synthetase"/>
    <property type="match status" value="1"/>
</dbReference>
<dbReference type="PANTHER" id="PTHR32125:SF4">
    <property type="entry name" value="2-C-METHYL-D-ERYTHRITOL 4-PHOSPHATE CYTIDYLYLTRANSFERASE, CHLOROPLASTIC"/>
    <property type="match status" value="1"/>
</dbReference>
<dbReference type="InterPro" id="IPR050088">
    <property type="entry name" value="IspD/TarI_cytidylyltransf_bact"/>
</dbReference>